<comment type="caution">
    <text evidence="2">The sequence shown here is derived from an EMBL/GenBank/DDBJ whole genome shotgun (WGS) entry which is preliminary data.</text>
</comment>
<dbReference type="RefSeq" id="WP_188167010.1">
    <property type="nucleotide sequence ID" value="NZ_JACVVX010000021.1"/>
</dbReference>
<name>A0A8J6PNC3_9HYPH</name>
<evidence type="ECO:0000256" key="1">
    <source>
        <dbReference type="SAM" id="MobiDB-lite"/>
    </source>
</evidence>
<dbReference type="EMBL" id="JACVVX010000021">
    <property type="protein sequence ID" value="MBD0417573.1"/>
    <property type="molecule type" value="Genomic_DNA"/>
</dbReference>
<evidence type="ECO:0008006" key="4">
    <source>
        <dbReference type="Google" id="ProtNLM"/>
    </source>
</evidence>
<proteinExistence type="predicted"/>
<dbReference type="Proteomes" id="UP000643405">
    <property type="component" value="Unassembled WGS sequence"/>
</dbReference>
<protein>
    <recommendedName>
        <fullName evidence="4">RHS repeat-associated core domain-containing protein</fullName>
    </recommendedName>
</protein>
<evidence type="ECO:0000313" key="3">
    <source>
        <dbReference type="Proteomes" id="UP000643405"/>
    </source>
</evidence>
<dbReference type="AlphaFoldDB" id="A0A8J6PNC3"/>
<reference evidence="2" key="1">
    <citation type="submission" date="2020-09" db="EMBL/GenBank/DDBJ databases">
        <title>Genome seq and assembly of Tianweitania sp.</title>
        <authorList>
            <person name="Chhetri G."/>
        </authorList>
    </citation>
    <scope>NUCLEOTIDE SEQUENCE</scope>
    <source>
        <strain evidence="2">Rool2</strain>
    </source>
</reference>
<dbReference type="Gene3D" id="2.180.10.10">
    <property type="entry name" value="RHS repeat-associated core"/>
    <property type="match status" value="1"/>
</dbReference>
<organism evidence="2 3">
    <name type="scientific">Oryzicola mucosus</name>
    <dbReference type="NCBI Taxonomy" id="2767425"/>
    <lineage>
        <taxon>Bacteria</taxon>
        <taxon>Pseudomonadati</taxon>
        <taxon>Pseudomonadota</taxon>
        <taxon>Alphaproteobacteria</taxon>
        <taxon>Hyphomicrobiales</taxon>
        <taxon>Phyllobacteriaceae</taxon>
        <taxon>Oryzicola</taxon>
    </lineage>
</organism>
<sequence>MSPFQSTAIMPGIPGRTVKAEIGADPCAATSTIDADSACSPRQSTPAKAGSLLAAARHLATKTLSLLLVITLLATSLATTSGQARFISPDDWDPTLPGVGTNRYAYAGNDPVNKSDPNGHADGGETQYDPWSGTELEKDEAADKNSQGEGQNYSLNSREIQRLTSGDLPPDEEFSNKEWAAGVPKGLYNYGSDVISTLTFGNVDIGHYTPANGSQRFGMETGRELLNAAATGAGVAAAPAGTRLTALPAPPVGTQAAWGSIIYAGAVPANGLTAYRVWGGGAFQQGSWLSPIAPSSSSAARSMLSLPPQNAASFLSEVTIPAGTRIQYGSAAPAFGQAGGGTQIQLLERIPSASFGSGVPLKP</sequence>
<gene>
    <name evidence="2" type="ORF">ICI42_23345</name>
</gene>
<accession>A0A8J6PNC3</accession>
<keyword evidence="3" id="KW-1185">Reference proteome</keyword>
<evidence type="ECO:0000313" key="2">
    <source>
        <dbReference type="EMBL" id="MBD0417573.1"/>
    </source>
</evidence>
<feature type="region of interest" description="Disordered" evidence="1">
    <location>
        <begin position="85"/>
        <end position="132"/>
    </location>
</feature>